<dbReference type="Pfam" id="PF00034">
    <property type="entry name" value="Cytochrom_C"/>
    <property type="match status" value="1"/>
</dbReference>
<dbReference type="RefSeq" id="WP_207569268.1">
    <property type="nucleotide sequence ID" value="NZ_FWFY01000009.1"/>
</dbReference>
<keyword evidence="3 4" id="KW-0408">Iron</keyword>
<evidence type="ECO:0000313" key="9">
    <source>
        <dbReference type="Proteomes" id="UP000193495"/>
    </source>
</evidence>
<feature type="domain" description="Cytochrome c" evidence="6">
    <location>
        <begin position="33"/>
        <end position="172"/>
    </location>
</feature>
<evidence type="ECO:0000313" key="8">
    <source>
        <dbReference type="EMBL" id="SLN58098.1"/>
    </source>
</evidence>
<keyword evidence="1 4" id="KW-0349">Heme</keyword>
<evidence type="ECO:0000256" key="3">
    <source>
        <dbReference type="ARBA" id="ARBA00023004"/>
    </source>
</evidence>
<dbReference type="EMBL" id="FWFY01000009">
    <property type="protein sequence ID" value="SLN58098.1"/>
    <property type="molecule type" value="Genomic_DNA"/>
</dbReference>
<organism evidence="8 9">
    <name type="scientific">Limimaricola soesokkakensis</name>
    <dbReference type="NCBI Taxonomy" id="1343159"/>
    <lineage>
        <taxon>Bacteria</taxon>
        <taxon>Pseudomonadati</taxon>
        <taxon>Pseudomonadota</taxon>
        <taxon>Alphaproteobacteria</taxon>
        <taxon>Rhodobacterales</taxon>
        <taxon>Paracoccaceae</taxon>
        <taxon>Limimaricola</taxon>
    </lineage>
</organism>
<dbReference type="GO" id="GO:0016491">
    <property type="term" value="F:oxidoreductase activity"/>
    <property type="evidence" value="ECO:0007669"/>
    <property type="project" value="UniProtKB-KW"/>
</dbReference>
<keyword evidence="10" id="KW-1185">Reference proteome</keyword>
<dbReference type="InterPro" id="IPR051459">
    <property type="entry name" value="Cytochrome_c-type_DH"/>
</dbReference>
<feature type="chain" id="PRO_5044568301" evidence="5">
    <location>
        <begin position="30"/>
        <end position="186"/>
    </location>
</feature>
<dbReference type="Gene3D" id="1.10.760.10">
    <property type="entry name" value="Cytochrome c-like domain"/>
    <property type="match status" value="1"/>
</dbReference>
<keyword evidence="8" id="KW-0560">Oxidoreductase</keyword>
<keyword evidence="5" id="KW-0732">Signal</keyword>
<dbReference type="Proteomes" id="UP000193495">
    <property type="component" value="Unassembled WGS sequence"/>
</dbReference>
<reference evidence="7 10" key="2">
    <citation type="submission" date="2018-03" db="EMBL/GenBank/DDBJ databases">
        <title>Genomic Encyclopedia of Archaeal and Bacterial Type Strains, Phase II (KMG-II): from individual species to whole genera.</title>
        <authorList>
            <person name="Goeker M."/>
        </authorList>
    </citation>
    <scope>NUCLEOTIDE SEQUENCE [LARGE SCALE GENOMIC DNA]</scope>
    <source>
        <strain evidence="7 10">DSM 29956</strain>
    </source>
</reference>
<dbReference type="AlphaFoldDB" id="A0A1X6ZQC0"/>
<dbReference type="EC" id="1.17.2.1" evidence="8"/>
<dbReference type="GO" id="GO:0046872">
    <property type="term" value="F:metal ion binding"/>
    <property type="evidence" value="ECO:0007669"/>
    <property type="project" value="UniProtKB-KW"/>
</dbReference>
<dbReference type="Proteomes" id="UP000240624">
    <property type="component" value="Unassembled WGS sequence"/>
</dbReference>
<gene>
    <name evidence="8" type="primary">nicB</name>
    <name evidence="7" type="ORF">CLV79_109155</name>
    <name evidence="8" type="ORF">LOS8367_02742</name>
</gene>
<name>A0A1X6ZQC0_9RHOB</name>
<sequence>MMFLRAVATMFLGLSFILVVALSSTGLLAQEADPVARGEYLVNTSGCHDCHTPWGMGPNGPEPDMSRALSGHPADLQVGPPPDLSEEWVWAGNPTNTAYVGPWGVSFTANLTPDPETGVLRDMSESQFIDTIRNGRHMGQGRPILPPMPWPAYRNMTDEDLSAIYGYLQQIDPIPNAVPEPLPPGQ</sequence>
<reference evidence="8 9" key="1">
    <citation type="submission" date="2017-03" db="EMBL/GenBank/DDBJ databases">
        <authorList>
            <person name="Afonso C.L."/>
            <person name="Miller P.J."/>
            <person name="Scott M.A."/>
            <person name="Spackman E."/>
            <person name="Goraichik I."/>
            <person name="Dimitrov K.M."/>
            <person name="Suarez D.L."/>
            <person name="Swayne D.E."/>
        </authorList>
    </citation>
    <scope>NUCLEOTIDE SEQUENCE [LARGE SCALE GENOMIC DNA]</scope>
    <source>
        <strain evidence="8 9">CECT 8367</strain>
    </source>
</reference>
<accession>A0A1X6ZQC0</accession>
<dbReference type="PANTHER" id="PTHR35008">
    <property type="entry name" value="BLL4482 PROTEIN-RELATED"/>
    <property type="match status" value="1"/>
</dbReference>
<feature type="signal peptide" evidence="5">
    <location>
        <begin position="1"/>
        <end position="29"/>
    </location>
</feature>
<evidence type="ECO:0000256" key="1">
    <source>
        <dbReference type="ARBA" id="ARBA00022617"/>
    </source>
</evidence>
<evidence type="ECO:0000259" key="6">
    <source>
        <dbReference type="PROSITE" id="PS51007"/>
    </source>
</evidence>
<evidence type="ECO:0000256" key="4">
    <source>
        <dbReference type="PROSITE-ProRule" id="PRU00433"/>
    </source>
</evidence>
<dbReference type="InterPro" id="IPR036909">
    <property type="entry name" value="Cyt_c-like_dom_sf"/>
</dbReference>
<evidence type="ECO:0000313" key="7">
    <source>
        <dbReference type="EMBL" id="PSK84179.1"/>
    </source>
</evidence>
<dbReference type="EMBL" id="PYGB01000009">
    <property type="protein sequence ID" value="PSK84179.1"/>
    <property type="molecule type" value="Genomic_DNA"/>
</dbReference>
<dbReference type="PROSITE" id="PS51007">
    <property type="entry name" value="CYTC"/>
    <property type="match status" value="1"/>
</dbReference>
<dbReference type="InterPro" id="IPR009056">
    <property type="entry name" value="Cyt_c-like_dom"/>
</dbReference>
<dbReference type="GO" id="GO:0020037">
    <property type="term" value="F:heme binding"/>
    <property type="evidence" value="ECO:0007669"/>
    <property type="project" value="InterPro"/>
</dbReference>
<dbReference type="PANTHER" id="PTHR35008:SF4">
    <property type="entry name" value="BLL4482 PROTEIN"/>
    <property type="match status" value="1"/>
</dbReference>
<evidence type="ECO:0000313" key="10">
    <source>
        <dbReference type="Proteomes" id="UP000240624"/>
    </source>
</evidence>
<proteinExistence type="predicted"/>
<dbReference type="SUPFAM" id="SSF46626">
    <property type="entry name" value="Cytochrome c"/>
    <property type="match status" value="1"/>
</dbReference>
<dbReference type="GO" id="GO:0009055">
    <property type="term" value="F:electron transfer activity"/>
    <property type="evidence" value="ECO:0007669"/>
    <property type="project" value="InterPro"/>
</dbReference>
<evidence type="ECO:0000256" key="2">
    <source>
        <dbReference type="ARBA" id="ARBA00022723"/>
    </source>
</evidence>
<evidence type="ECO:0000256" key="5">
    <source>
        <dbReference type="SAM" id="SignalP"/>
    </source>
</evidence>
<protein>
    <submittedName>
        <fullName evidence="7">Cytochrome c</fullName>
    </submittedName>
    <submittedName>
        <fullName evidence="8">Nicotinate dehydrogenase subunit B</fullName>
        <ecNumber evidence="8">1.17.2.1</ecNumber>
    </submittedName>
</protein>
<keyword evidence="2 4" id="KW-0479">Metal-binding</keyword>